<keyword evidence="1" id="KW-0597">Phosphoprotein</keyword>
<name>A0ABM8ENN6_9BACT</name>
<dbReference type="RefSeq" id="WP_282000004.1">
    <property type="nucleotide sequence ID" value="NZ_AP027151.1"/>
</dbReference>
<keyword evidence="3" id="KW-1185">Reference proteome</keyword>
<dbReference type="InterPro" id="IPR011006">
    <property type="entry name" value="CheY-like_superfamily"/>
</dbReference>
<protein>
    <submittedName>
        <fullName evidence="2">Response regulator</fullName>
    </submittedName>
</protein>
<dbReference type="PANTHER" id="PTHR44591">
    <property type="entry name" value="STRESS RESPONSE REGULATOR PROTEIN 1"/>
    <property type="match status" value="1"/>
</dbReference>
<reference evidence="2 3" key="1">
    <citation type="submission" date="2022-12" db="EMBL/GenBank/DDBJ databases">
        <title>Polyphasic characterization of Geotalea uranireducens NIT-SL11 newly isolated from a complex of sewage sludge and microbially reduced graphene oxide.</title>
        <authorList>
            <person name="Xie L."/>
            <person name="Yoshida N."/>
            <person name="Meng L."/>
        </authorList>
    </citation>
    <scope>NUCLEOTIDE SEQUENCE [LARGE SCALE GENOMIC DNA]</scope>
    <source>
        <strain evidence="2 3">NIT-SL11</strain>
    </source>
</reference>
<dbReference type="Gene3D" id="3.40.50.2300">
    <property type="match status" value="1"/>
</dbReference>
<dbReference type="PANTHER" id="PTHR44591:SF25">
    <property type="entry name" value="CHEMOTAXIS TWO-COMPONENT RESPONSE REGULATOR"/>
    <property type="match status" value="1"/>
</dbReference>
<evidence type="ECO:0000313" key="2">
    <source>
        <dbReference type="EMBL" id="BDV43884.1"/>
    </source>
</evidence>
<evidence type="ECO:0000256" key="1">
    <source>
        <dbReference type="ARBA" id="ARBA00022553"/>
    </source>
</evidence>
<proteinExistence type="predicted"/>
<dbReference type="EMBL" id="AP027151">
    <property type="protein sequence ID" value="BDV43884.1"/>
    <property type="molecule type" value="Genomic_DNA"/>
</dbReference>
<evidence type="ECO:0000313" key="3">
    <source>
        <dbReference type="Proteomes" id="UP001317705"/>
    </source>
</evidence>
<gene>
    <name evidence="2" type="ORF">GURASL_28070</name>
</gene>
<organism evidence="2 3">
    <name type="scientific">Geotalea uraniireducens</name>
    <dbReference type="NCBI Taxonomy" id="351604"/>
    <lineage>
        <taxon>Bacteria</taxon>
        <taxon>Pseudomonadati</taxon>
        <taxon>Thermodesulfobacteriota</taxon>
        <taxon>Desulfuromonadia</taxon>
        <taxon>Geobacterales</taxon>
        <taxon>Geobacteraceae</taxon>
        <taxon>Geotalea</taxon>
    </lineage>
</organism>
<sequence>MDAKERQPEIWLMGLGCEEERSATVRDYLQSAGYRVECRAVGDFAERKPLGIVLDLSPFATDGWGILLKLKGDPATRDVPILPVFLSQEGKVGGVFPAAGFFTLPIESDYLMTKLAVLGLTDEVDTWDLQVMVASKKGEENVAKGITALGFEVVNAYTGKEAVALATTGRTYMAFCSAMLPDMSAFELLDRFRLYPQTRNVPFFILVKDAMKDGERIAMSRQIEHLVRKKELSRAEFLAYLRRPAS</sequence>
<dbReference type="InterPro" id="IPR050595">
    <property type="entry name" value="Bact_response_regulator"/>
</dbReference>
<dbReference type="SUPFAM" id="SSF52172">
    <property type="entry name" value="CheY-like"/>
    <property type="match status" value="1"/>
</dbReference>
<accession>A0ABM8ENN6</accession>
<dbReference type="Proteomes" id="UP001317705">
    <property type="component" value="Chromosome"/>
</dbReference>